<dbReference type="VEuPathDB" id="TrichDB:TVAGG3_0663040"/>
<dbReference type="VEuPathDB" id="TrichDB:TVAG_165230"/>
<evidence type="ECO:0000313" key="1">
    <source>
        <dbReference type="EMBL" id="EAY15895.1"/>
    </source>
</evidence>
<name>A2DUK4_TRIV3</name>
<dbReference type="InParanoid" id="A2DUK4"/>
<keyword evidence="2" id="KW-1185">Reference proteome</keyword>
<dbReference type="EMBL" id="DS113249">
    <property type="protein sequence ID" value="EAY15895.1"/>
    <property type="molecule type" value="Genomic_DNA"/>
</dbReference>
<accession>A2DUK4</accession>
<evidence type="ECO:0000313" key="2">
    <source>
        <dbReference type="Proteomes" id="UP000001542"/>
    </source>
</evidence>
<reference evidence="1" key="2">
    <citation type="journal article" date="2007" name="Science">
        <title>Draft genome sequence of the sexually transmitted pathogen Trichomonas vaginalis.</title>
        <authorList>
            <person name="Carlton J.M."/>
            <person name="Hirt R.P."/>
            <person name="Silva J.C."/>
            <person name="Delcher A.L."/>
            <person name="Schatz M."/>
            <person name="Zhao Q."/>
            <person name="Wortman J.R."/>
            <person name="Bidwell S.L."/>
            <person name="Alsmark U.C.M."/>
            <person name="Besteiro S."/>
            <person name="Sicheritz-Ponten T."/>
            <person name="Noel C.J."/>
            <person name="Dacks J.B."/>
            <person name="Foster P.G."/>
            <person name="Simillion C."/>
            <person name="Van de Peer Y."/>
            <person name="Miranda-Saavedra D."/>
            <person name="Barton G.J."/>
            <person name="Westrop G.D."/>
            <person name="Mueller S."/>
            <person name="Dessi D."/>
            <person name="Fiori P.L."/>
            <person name="Ren Q."/>
            <person name="Paulsen I."/>
            <person name="Zhang H."/>
            <person name="Bastida-Corcuera F.D."/>
            <person name="Simoes-Barbosa A."/>
            <person name="Brown M.T."/>
            <person name="Hayes R.D."/>
            <person name="Mukherjee M."/>
            <person name="Okumura C.Y."/>
            <person name="Schneider R."/>
            <person name="Smith A.J."/>
            <person name="Vanacova S."/>
            <person name="Villalvazo M."/>
            <person name="Haas B.J."/>
            <person name="Pertea M."/>
            <person name="Feldblyum T.V."/>
            <person name="Utterback T.R."/>
            <person name="Shu C.L."/>
            <person name="Osoegawa K."/>
            <person name="de Jong P.J."/>
            <person name="Hrdy I."/>
            <person name="Horvathova L."/>
            <person name="Zubacova Z."/>
            <person name="Dolezal P."/>
            <person name="Malik S.B."/>
            <person name="Logsdon J.M. Jr."/>
            <person name="Henze K."/>
            <person name="Gupta A."/>
            <person name="Wang C.C."/>
            <person name="Dunne R.L."/>
            <person name="Upcroft J.A."/>
            <person name="Upcroft P."/>
            <person name="White O."/>
            <person name="Salzberg S.L."/>
            <person name="Tang P."/>
            <person name="Chiu C.-H."/>
            <person name="Lee Y.-S."/>
            <person name="Embley T.M."/>
            <person name="Coombs G.H."/>
            <person name="Mottram J.C."/>
            <person name="Tachezy J."/>
            <person name="Fraser-Liggett C.M."/>
            <person name="Johnson P.J."/>
        </authorList>
    </citation>
    <scope>NUCLEOTIDE SEQUENCE [LARGE SCALE GENOMIC DNA]</scope>
    <source>
        <strain evidence="1">G3</strain>
    </source>
</reference>
<reference evidence="1" key="1">
    <citation type="submission" date="2006-10" db="EMBL/GenBank/DDBJ databases">
        <authorList>
            <person name="Amadeo P."/>
            <person name="Zhao Q."/>
            <person name="Wortman J."/>
            <person name="Fraser-Liggett C."/>
            <person name="Carlton J."/>
        </authorList>
    </citation>
    <scope>NUCLEOTIDE SEQUENCE</scope>
    <source>
        <strain evidence="1">G3</strain>
    </source>
</reference>
<dbReference type="AlphaFoldDB" id="A2DUK4"/>
<gene>
    <name evidence="1" type="ORF">TVAG_165230</name>
</gene>
<dbReference type="KEGG" id="tva:4773902"/>
<organism evidence="1 2">
    <name type="scientific">Trichomonas vaginalis (strain ATCC PRA-98 / G3)</name>
    <dbReference type="NCBI Taxonomy" id="412133"/>
    <lineage>
        <taxon>Eukaryota</taxon>
        <taxon>Metamonada</taxon>
        <taxon>Parabasalia</taxon>
        <taxon>Trichomonadida</taxon>
        <taxon>Trichomonadidae</taxon>
        <taxon>Trichomonas</taxon>
    </lineage>
</organism>
<dbReference type="SMR" id="A2DUK4"/>
<sequence>MKIVHNGQVFEVDYQSASEVCKAIEDAEESELQYDTVYTQEAFKIFINYLNTHKLDINKEYIYQLESIATIFGCEELHQALLDYAFSINDFRLVKNIADQSFQIGYQYYNQGKAANQELETLRKQIQMYKTIIDNTSPENTGKLIRCKRDPDAELVRVGFLGASNTGKT</sequence>
<protein>
    <submittedName>
        <fullName evidence="1">Uncharacterized protein</fullName>
    </submittedName>
</protein>
<proteinExistence type="predicted"/>
<dbReference type="RefSeq" id="XP_001328118.1">
    <property type="nucleotide sequence ID" value="XM_001328083.1"/>
</dbReference>
<dbReference type="Proteomes" id="UP000001542">
    <property type="component" value="Unassembled WGS sequence"/>
</dbReference>